<comment type="subcellular location">
    <subcellularLocation>
        <location evidence="1">Membrane</location>
        <topology evidence="1">Multi-pass membrane protein</topology>
    </subcellularLocation>
</comment>
<dbReference type="PROSITE" id="PS51751">
    <property type="entry name" value="EXPERA"/>
    <property type="match status" value="1"/>
</dbReference>
<keyword evidence="4 6" id="KW-1133">Transmembrane helix</keyword>
<proteinExistence type="inferred from homology"/>
<evidence type="ECO:0000313" key="10">
    <source>
        <dbReference type="Proteomes" id="UP000186922"/>
    </source>
</evidence>
<evidence type="ECO:0000256" key="3">
    <source>
        <dbReference type="ARBA" id="ARBA00022692"/>
    </source>
</evidence>
<dbReference type="Proteomes" id="UP000186922">
    <property type="component" value="Unassembled WGS sequence"/>
</dbReference>
<feature type="domain" description="EXPERA" evidence="8">
    <location>
        <begin position="66"/>
        <end position="212"/>
    </location>
</feature>
<dbReference type="STRING" id="947166.A0A1D1UI18"/>
<dbReference type="GO" id="GO:0016020">
    <property type="term" value="C:membrane"/>
    <property type="evidence" value="ECO:0007669"/>
    <property type="project" value="UniProtKB-SubCell"/>
</dbReference>
<comment type="caution">
    <text evidence="9">The sequence shown here is derived from an EMBL/GenBank/DDBJ whole genome shotgun (WGS) entry which is preliminary data.</text>
</comment>
<evidence type="ECO:0000256" key="4">
    <source>
        <dbReference type="ARBA" id="ARBA00022989"/>
    </source>
</evidence>
<dbReference type="GO" id="GO:0005783">
    <property type="term" value="C:endoplasmic reticulum"/>
    <property type="evidence" value="ECO:0007669"/>
    <property type="project" value="TreeGrafter"/>
</dbReference>
<feature type="transmembrane region" description="Helical" evidence="7">
    <location>
        <begin position="33"/>
        <end position="53"/>
    </location>
</feature>
<evidence type="ECO:0000259" key="8">
    <source>
        <dbReference type="PROSITE" id="PS51751"/>
    </source>
</evidence>
<organism evidence="9 10">
    <name type="scientific">Ramazzottius varieornatus</name>
    <name type="common">Water bear</name>
    <name type="synonym">Tardigrade</name>
    <dbReference type="NCBI Taxonomy" id="947166"/>
    <lineage>
        <taxon>Eukaryota</taxon>
        <taxon>Metazoa</taxon>
        <taxon>Ecdysozoa</taxon>
        <taxon>Tardigrada</taxon>
        <taxon>Eutardigrada</taxon>
        <taxon>Parachela</taxon>
        <taxon>Hypsibioidea</taxon>
        <taxon>Ramazzottiidae</taxon>
        <taxon>Ramazzottius</taxon>
    </lineage>
</organism>
<dbReference type="Pfam" id="PF05241">
    <property type="entry name" value="EBP"/>
    <property type="match status" value="1"/>
</dbReference>
<name>A0A1D1UI18_RAMVA</name>
<evidence type="ECO:0000256" key="1">
    <source>
        <dbReference type="ARBA" id="ARBA00004141"/>
    </source>
</evidence>
<comment type="similarity">
    <text evidence="2">Belongs to the EBP family.</text>
</comment>
<dbReference type="AlphaFoldDB" id="A0A1D1UI18"/>
<evidence type="ECO:0000313" key="9">
    <source>
        <dbReference type="EMBL" id="GAU89374.1"/>
    </source>
</evidence>
<evidence type="ECO:0000256" key="2">
    <source>
        <dbReference type="ARBA" id="ARBA00008337"/>
    </source>
</evidence>
<evidence type="ECO:0000256" key="6">
    <source>
        <dbReference type="PROSITE-ProRule" id="PRU01087"/>
    </source>
</evidence>
<dbReference type="InterPro" id="IPR033118">
    <property type="entry name" value="EXPERA"/>
</dbReference>
<gene>
    <name evidence="9" type="primary">RvY_01929-1</name>
    <name evidence="9" type="synonym">RvY_01929.1</name>
    <name evidence="9" type="ORF">RvY_01929</name>
</gene>
<keyword evidence="3 6" id="KW-0812">Transmembrane</keyword>
<keyword evidence="10" id="KW-1185">Reference proteome</keyword>
<evidence type="ECO:0000256" key="7">
    <source>
        <dbReference type="SAM" id="Phobius"/>
    </source>
</evidence>
<feature type="transmembrane region" description="Helical" evidence="7">
    <location>
        <begin position="193"/>
        <end position="213"/>
    </location>
</feature>
<feature type="transmembrane region" description="Helical" evidence="7">
    <location>
        <begin position="155"/>
        <end position="173"/>
    </location>
</feature>
<dbReference type="GO" id="GO:0047750">
    <property type="term" value="F:cholestenol delta-isomerase activity"/>
    <property type="evidence" value="ECO:0007669"/>
    <property type="project" value="InterPro"/>
</dbReference>
<dbReference type="OrthoDB" id="58557at2759"/>
<dbReference type="EMBL" id="BDGG01000001">
    <property type="protein sequence ID" value="GAU89374.1"/>
    <property type="molecule type" value="Genomic_DNA"/>
</dbReference>
<evidence type="ECO:0000256" key="5">
    <source>
        <dbReference type="ARBA" id="ARBA00023136"/>
    </source>
</evidence>
<dbReference type="PANTHER" id="PTHR14207">
    <property type="entry name" value="STEROL ISOMERASE"/>
    <property type="match status" value="1"/>
</dbReference>
<dbReference type="InterPro" id="IPR007905">
    <property type="entry name" value="EBP"/>
</dbReference>
<protein>
    <recommendedName>
        <fullName evidence="8">EXPERA domain-containing protein</fullName>
    </recommendedName>
</protein>
<keyword evidence="5 6" id="KW-0472">Membrane</keyword>
<reference evidence="9 10" key="1">
    <citation type="journal article" date="2016" name="Nat. Commun.">
        <title>Extremotolerant tardigrade genome and improved radiotolerance of human cultured cells by tardigrade-unique protein.</title>
        <authorList>
            <person name="Hashimoto T."/>
            <person name="Horikawa D.D."/>
            <person name="Saito Y."/>
            <person name="Kuwahara H."/>
            <person name="Kozuka-Hata H."/>
            <person name="Shin-I T."/>
            <person name="Minakuchi Y."/>
            <person name="Ohishi K."/>
            <person name="Motoyama A."/>
            <person name="Aizu T."/>
            <person name="Enomoto A."/>
            <person name="Kondo K."/>
            <person name="Tanaka S."/>
            <person name="Hara Y."/>
            <person name="Koshikawa S."/>
            <person name="Sagara H."/>
            <person name="Miura T."/>
            <person name="Yokobori S."/>
            <person name="Miyagawa K."/>
            <person name="Suzuki Y."/>
            <person name="Kubo T."/>
            <person name="Oyama M."/>
            <person name="Kohara Y."/>
            <person name="Fujiyama A."/>
            <person name="Arakawa K."/>
            <person name="Katayama T."/>
            <person name="Toyoda A."/>
            <person name="Kunieda T."/>
        </authorList>
    </citation>
    <scope>NUCLEOTIDE SEQUENCE [LARGE SCALE GENOMIC DNA]</scope>
    <source>
        <strain evidence="9 10">YOKOZUNA-1</strain>
    </source>
</reference>
<feature type="transmembrane region" description="Helical" evidence="7">
    <location>
        <begin position="65"/>
        <end position="84"/>
    </location>
</feature>
<feature type="transmembrane region" description="Helical" evidence="7">
    <location>
        <begin position="125"/>
        <end position="148"/>
    </location>
</feature>
<accession>A0A1D1UI18</accession>
<dbReference type="GO" id="GO:0016125">
    <property type="term" value="P:sterol metabolic process"/>
    <property type="evidence" value="ECO:0007669"/>
    <property type="project" value="InterPro"/>
</dbReference>
<dbReference type="PANTHER" id="PTHR14207:SF1">
    <property type="entry name" value="EMOPAMIL-BINDING PROTEIN-LIKE"/>
    <property type="match status" value="1"/>
</dbReference>
<sequence>MKERGMAMTDNLTEPAGQPGQALELVADSGLSLTSVVCLSIVVVVLLLCYLIADRQWKSLPRAPYYEKWILFWLWYDAFTHLLMEGPFVWISLVETVDTSQNLLAILWKEYGLADTRWLHSDPTIVSLEILTVVLDSGLALLLVYAIVKSRSYRHFVQIVLCVCELYGGWMTFAPEWLTGNVSLNPNNNALHLWLYLTFFNGVWVVIPLLLLYHSWSEMQRVFPNHHAKSGLSRLFNKKK</sequence>